<evidence type="ECO:0000313" key="7">
    <source>
        <dbReference type="EMBL" id="QBZ78428.1"/>
    </source>
</evidence>
<reference evidence="1" key="1">
    <citation type="submission" date="2014-01" db="EMBL/GenBank/DDBJ databases">
        <title>Nucleotide sequencing of an Israeli isolate of Grapevine leafroll-associated virus-3.</title>
        <authorList>
            <person name="Mawassi M."/>
            <person name="Gerner I."/>
            <person name="Mookkan M."/>
        </authorList>
    </citation>
    <scope>NUCLEOTIDE SEQUENCE</scope>
</reference>
<reference evidence="6" key="5">
    <citation type="submission" date="2018-08" db="EMBL/GenBank/DDBJ databases">
        <authorList>
            <person name="Rott M.E."/>
            <person name="Phelan J."/>
            <person name="Boyes I."/>
            <person name="Thornton S."/>
            <person name="Belton M."/>
            <person name="Rast H."/>
        </authorList>
    </citation>
    <scope>NUCLEOTIDE SEQUENCE</scope>
    <source>
        <strain evidence="6">12G438A</strain>
        <strain evidence="7">12G446</strain>
        <strain evidence="8">12G448</strain>
    </source>
</reference>
<accession>A0A0C4S2I5</accession>
<evidence type="ECO:0000313" key="4">
    <source>
        <dbReference type="EMBL" id="ARP51769.1"/>
    </source>
</evidence>
<dbReference type="EMBL" id="KX756668">
    <property type="protein sequence ID" value="AOS89843.1"/>
    <property type="molecule type" value="Genomic_RNA"/>
</dbReference>
<reference evidence="2" key="2">
    <citation type="submission" date="2016-08" db="EMBL/GenBank/DDBJ databases">
        <title>Molecular characterization of the complete genomes of Brazilian isolates of grapevine leafroll-associated viruses.</title>
        <authorList>
            <person name="Fajardo T.V.M."/>
            <person name="Nickel O."/>
        </authorList>
    </citation>
    <scope>NUCLEOTIDE SEQUENCE</scope>
    <source>
        <strain evidence="3">ISAB-BR</strain>
        <strain evidence="2">TC-BR</strain>
    </source>
</reference>
<evidence type="ECO:0000313" key="9">
    <source>
        <dbReference type="EMBL" id="QGU17986.1"/>
    </source>
</evidence>
<gene>
    <name evidence="1" type="primary">ORF2</name>
</gene>
<organism evidence="1">
    <name type="scientific">Grapevine leafroll-associated virus 3</name>
    <dbReference type="NCBI Taxonomy" id="55951"/>
    <lineage>
        <taxon>Viruses</taxon>
        <taxon>Riboviria</taxon>
        <taxon>Orthornavirae</taxon>
        <taxon>Kitrinoviricota</taxon>
        <taxon>Alsuviricetes</taxon>
        <taxon>Martellivirales</taxon>
        <taxon>Closteroviridae</taxon>
        <taxon>Ampelovirus</taxon>
        <taxon>Ampelovirus trivitis</taxon>
    </lineage>
</organism>
<evidence type="ECO:0000313" key="5">
    <source>
        <dbReference type="EMBL" id="AXI82243.1"/>
    </source>
</evidence>
<proteinExistence type="predicted"/>
<evidence type="ECO:0000313" key="3">
    <source>
        <dbReference type="EMBL" id="AOS89855.1"/>
    </source>
</evidence>
<reference evidence="5" key="4">
    <citation type="submission" date="2018-06" db="EMBL/GenBank/DDBJ databases">
        <title>Characterization of grapevine leafroll-associated virus 3 genetic variants and application towards RT-qPCR assay design.</title>
        <authorList>
            <person name="Al Rwahnih M."/>
            <person name="Diaz-Lara A."/>
        </authorList>
    </citation>
    <scope>NUCLEOTIDE SEQUENCE</scope>
    <source>
        <strain evidence="5">Mer240</strain>
    </source>
</reference>
<reference evidence="9" key="6">
    <citation type="submission" date="2019-05" db="EMBL/GenBank/DDBJ databases">
        <authorList>
            <person name="Bolei J."/>
            <person name="Xinyi H."/>
        </authorList>
    </citation>
    <scope>NUCLEOTIDE SEQUENCE</scope>
    <source>
        <strain evidence="9">Sau</strain>
    </source>
</reference>
<protein>
    <submittedName>
        <fullName evidence="2">6 kDa protein</fullName>
    </submittedName>
    <submittedName>
        <fullName evidence="1">p6</fullName>
    </submittedName>
</protein>
<evidence type="ECO:0000313" key="1">
    <source>
        <dbReference type="EMBL" id="AIW06636.1"/>
    </source>
</evidence>
<reference evidence="4" key="3">
    <citation type="submission" date="2017-03" db="EMBL/GenBank/DDBJ databases">
        <authorList>
            <person name="Rasool S."/>
            <person name="Al Rwahnih M."/>
            <person name="Naz S."/>
        </authorList>
    </citation>
    <scope>NUCLEOTIDE SEQUENCE</scope>
    <source>
        <strain evidence="4">AK6</strain>
    </source>
</reference>
<dbReference type="EMBL" id="KJ174518">
    <property type="protein sequence ID" value="AIW06636.1"/>
    <property type="molecule type" value="Genomic_RNA"/>
</dbReference>
<dbReference type="EMBL" id="MH814486">
    <property type="protein sequence ID" value="QBZ78441.1"/>
    <property type="molecule type" value="Genomic_RNA"/>
</dbReference>
<dbReference type="EMBL" id="MH521115">
    <property type="protein sequence ID" value="AXI82243.1"/>
    <property type="molecule type" value="Genomic_RNA"/>
</dbReference>
<dbReference type="EMBL" id="KY821093">
    <property type="protein sequence ID" value="ARP51769.1"/>
    <property type="molecule type" value="Genomic_RNA"/>
</dbReference>
<sequence length="51" mass="5913">MYSRAFFFKSWVTLPTLVGAHMREFILLYLTDKRHISYSAPGVATFSLVSR</sequence>
<dbReference type="EMBL" id="MK988555">
    <property type="protein sequence ID" value="QGU17986.1"/>
    <property type="molecule type" value="Genomic_RNA"/>
</dbReference>
<evidence type="ECO:0000313" key="6">
    <source>
        <dbReference type="EMBL" id="QBZ78402.1"/>
    </source>
</evidence>
<evidence type="ECO:0000313" key="8">
    <source>
        <dbReference type="EMBL" id="QBZ78441.1"/>
    </source>
</evidence>
<dbReference type="EMBL" id="MH814485">
    <property type="protein sequence ID" value="QBZ78428.1"/>
    <property type="molecule type" value="Genomic_RNA"/>
</dbReference>
<name>A0A0C4S2I5_9CLOS</name>
<evidence type="ECO:0000313" key="2">
    <source>
        <dbReference type="EMBL" id="AOS89843.1"/>
    </source>
</evidence>
<dbReference type="EMBL" id="KX701860">
    <property type="protein sequence ID" value="AOS89855.1"/>
    <property type="molecule type" value="Genomic_RNA"/>
</dbReference>
<dbReference type="EMBL" id="MH814483">
    <property type="protein sequence ID" value="QBZ78402.1"/>
    <property type="molecule type" value="Genomic_RNA"/>
</dbReference>